<dbReference type="STRING" id="1121442.SAMN02745702_02059"/>
<evidence type="ECO:0000256" key="5">
    <source>
        <dbReference type="ARBA" id="ARBA00022781"/>
    </source>
</evidence>
<keyword evidence="8" id="KW-0139">CF(1)</keyword>
<evidence type="ECO:0000256" key="1">
    <source>
        <dbReference type="ARBA" id="ARBA00003456"/>
    </source>
</evidence>
<dbReference type="PRINTS" id="PR00126">
    <property type="entry name" value="ATPASEGAMMA"/>
</dbReference>
<evidence type="ECO:0000256" key="8">
    <source>
        <dbReference type="ARBA" id="ARBA00023196"/>
    </source>
</evidence>
<dbReference type="GO" id="GO:0046933">
    <property type="term" value="F:proton-transporting ATP synthase activity, rotational mechanism"/>
    <property type="evidence" value="ECO:0007669"/>
    <property type="project" value="InterPro"/>
</dbReference>
<dbReference type="InterPro" id="IPR035968">
    <property type="entry name" value="ATP_synth_F1_ATPase_gsu"/>
</dbReference>
<keyword evidence="12" id="KW-1185">Reference proteome</keyword>
<dbReference type="InterPro" id="IPR000131">
    <property type="entry name" value="ATP_synth_F1_gsu"/>
</dbReference>
<evidence type="ECO:0000256" key="9">
    <source>
        <dbReference type="ARBA" id="ARBA00023310"/>
    </source>
</evidence>
<dbReference type="Gene3D" id="3.40.1380.10">
    <property type="match status" value="1"/>
</dbReference>
<evidence type="ECO:0000313" key="11">
    <source>
        <dbReference type="EMBL" id="SKA74879.1"/>
    </source>
</evidence>
<dbReference type="Gene3D" id="1.10.287.80">
    <property type="entry name" value="ATP synthase, gamma subunit, helix hairpin domain"/>
    <property type="match status" value="1"/>
</dbReference>
<reference evidence="11 12" key="1">
    <citation type="submission" date="2017-02" db="EMBL/GenBank/DDBJ databases">
        <authorList>
            <person name="Peterson S.W."/>
        </authorList>
    </citation>
    <scope>NUCLEOTIDE SEQUENCE [LARGE SCALE GENOMIC DNA]</scope>
    <source>
        <strain evidence="11 12">DSM 18034</strain>
    </source>
</reference>
<protein>
    <submittedName>
        <fullName evidence="11">F-type H+-transporting ATPase subunit gamma</fullName>
    </submittedName>
</protein>
<evidence type="ECO:0000256" key="6">
    <source>
        <dbReference type="ARBA" id="ARBA00023065"/>
    </source>
</evidence>
<evidence type="ECO:0000256" key="10">
    <source>
        <dbReference type="SAM" id="Coils"/>
    </source>
</evidence>
<dbReference type="EMBL" id="FUYA01000006">
    <property type="protein sequence ID" value="SKA74879.1"/>
    <property type="molecule type" value="Genomic_DNA"/>
</dbReference>
<dbReference type="PANTHER" id="PTHR11693">
    <property type="entry name" value="ATP SYNTHASE GAMMA CHAIN"/>
    <property type="match status" value="1"/>
</dbReference>
<sequence>MLTLEGLEKRIGTAGSLLSVVTSMKNLAAVNMRQFEKAVESLSAYDSVTQQGWAALLRNGGLRTTHLTGAHIVLAVGTDQGLCGAFNELVSEHVLSFIDAQDVPPVIFVSGERLAGALEDARLSLSGRIPQPAGLPGIAGTAMAAVRGLPVKPAPLTVVYNRPASGGGFECRVRQVLPLNRDWAESLGEKPWPRRNLPMIGVPKRDMFSALFRQHLFISLYRAFGHSMAAENAARLAAMQRAEKNIEEMRDELAAQFRELRQNMITAELLEVASGFEALGGDTDVV</sequence>
<comment type="subcellular location">
    <subcellularLocation>
        <location evidence="2">Membrane</location>
        <topology evidence="2">Peripheral membrane protein</topology>
    </subcellularLocation>
</comment>
<dbReference type="Proteomes" id="UP000189733">
    <property type="component" value="Unassembled WGS sequence"/>
</dbReference>
<gene>
    <name evidence="11" type="ORF">SAMN02745702_02059</name>
</gene>
<feature type="coiled-coil region" evidence="10">
    <location>
        <begin position="232"/>
        <end position="270"/>
    </location>
</feature>
<accession>A0A1T4WCP1</accession>
<evidence type="ECO:0000313" key="12">
    <source>
        <dbReference type="Proteomes" id="UP000189733"/>
    </source>
</evidence>
<comment type="similarity">
    <text evidence="3">Belongs to the ATPase gamma chain family.</text>
</comment>
<evidence type="ECO:0000256" key="2">
    <source>
        <dbReference type="ARBA" id="ARBA00004170"/>
    </source>
</evidence>
<name>A0A1T4WCP1_9BACT</name>
<dbReference type="Pfam" id="PF00231">
    <property type="entry name" value="ATP-synt"/>
    <property type="match status" value="1"/>
</dbReference>
<evidence type="ECO:0000256" key="7">
    <source>
        <dbReference type="ARBA" id="ARBA00023136"/>
    </source>
</evidence>
<dbReference type="PANTHER" id="PTHR11693:SF22">
    <property type="entry name" value="ATP SYNTHASE SUBUNIT GAMMA, MITOCHONDRIAL"/>
    <property type="match status" value="1"/>
</dbReference>
<keyword evidence="9" id="KW-0066">ATP synthesis</keyword>
<organism evidence="11 12">
    <name type="scientific">Desulfobaculum bizertense DSM 18034</name>
    <dbReference type="NCBI Taxonomy" id="1121442"/>
    <lineage>
        <taxon>Bacteria</taxon>
        <taxon>Pseudomonadati</taxon>
        <taxon>Thermodesulfobacteriota</taxon>
        <taxon>Desulfovibrionia</taxon>
        <taxon>Desulfovibrionales</taxon>
        <taxon>Desulfovibrionaceae</taxon>
        <taxon>Desulfobaculum</taxon>
    </lineage>
</organism>
<proteinExistence type="inferred from homology"/>
<keyword evidence="7" id="KW-0472">Membrane</keyword>
<dbReference type="CDD" id="cd12151">
    <property type="entry name" value="F1-ATPase_gamma"/>
    <property type="match status" value="1"/>
</dbReference>
<dbReference type="OrthoDB" id="9812769at2"/>
<keyword evidence="10" id="KW-0175">Coiled coil</keyword>
<dbReference type="RefSeq" id="WP_159445976.1">
    <property type="nucleotide sequence ID" value="NZ_FUYA01000006.1"/>
</dbReference>
<dbReference type="SUPFAM" id="SSF52943">
    <property type="entry name" value="ATP synthase (F1-ATPase), gamma subunit"/>
    <property type="match status" value="1"/>
</dbReference>
<dbReference type="AlphaFoldDB" id="A0A1T4WCP1"/>
<dbReference type="GO" id="GO:0045259">
    <property type="term" value="C:proton-transporting ATP synthase complex"/>
    <property type="evidence" value="ECO:0007669"/>
    <property type="project" value="UniProtKB-KW"/>
</dbReference>
<evidence type="ECO:0000256" key="4">
    <source>
        <dbReference type="ARBA" id="ARBA00022448"/>
    </source>
</evidence>
<keyword evidence="5" id="KW-0375">Hydrogen ion transport</keyword>
<evidence type="ECO:0000256" key="3">
    <source>
        <dbReference type="ARBA" id="ARBA00007681"/>
    </source>
</evidence>
<keyword evidence="4" id="KW-0813">Transport</keyword>
<keyword evidence="6" id="KW-0406">Ion transport</keyword>
<comment type="function">
    <text evidence="1">Produces ATP from ADP in the presence of a proton gradient across the membrane. The gamma chain is believed to be important in regulating ATPase activity and the flow of protons through the CF(0) complex.</text>
</comment>